<dbReference type="Gene3D" id="3.30.1330.70">
    <property type="entry name" value="Holliday junction resolvase RusA"/>
    <property type="match status" value="1"/>
</dbReference>
<evidence type="ECO:0000313" key="2">
    <source>
        <dbReference type="Proteomes" id="UP001430755"/>
    </source>
</evidence>
<dbReference type="EMBL" id="JAJMLW010000004">
    <property type="protein sequence ID" value="MCI2242952.1"/>
    <property type="molecule type" value="Genomic_DNA"/>
</dbReference>
<dbReference type="Proteomes" id="UP001430755">
    <property type="component" value="Unassembled WGS sequence"/>
</dbReference>
<keyword evidence="2" id="KW-1185">Reference proteome</keyword>
<dbReference type="SUPFAM" id="SSF103084">
    <property type="entry name" value="Holliday junction resolvase RusA"/>
    <property type="match status" value="1"/>
</dbReference>
<gene>
    <name evidence="1" type="ORF">LPT13_11405</name>
</gene>
<dbReference type="Pfam" id="PF05866">
    <property type="entry name" value="RusA"/>
    <property type="match status" value="1"/>
</dbReference>
<organism evidence="1 2">
    <name type="scientific">Adlercreutzia faecimuris</name>
    <dbReference type="NCBI Taxonomy" id="2897341"/>
    <lineage>
        <taxon>Bacteria</taxon>
        <taxon>Bacillati</taxon>
        <taxon>Actinomycetota</taxon>
        <taxon>Coriobacteriia</taxon>
        <taxon>Eggerthellales</taxon>
        <taxon>Eggerthellaceae</taxon>
        <taxon>Adlercreutzia</taxon>
    </lineage>
</organism>
<reference evidence="1" key="1">
    <citation type="submission" date="2021-11" db="EMBL/GenBank/DDBJ databases">
        <title>A Novel Adlercreutzia Species, isolated from a Allomyrina dichotoma larva feces.</title>
        <authorList>
            <person name="Suh M.K."/>
        </authorList>
    </citation>
    <scope>NUCLEOTIDE SEQUENCE</scope>
    <source>
        <strain evidence="1">JBNU-10</strain>
    </source>
</reference>
<evidence type="ECO:0000313" key="1">
    <source>
        <dbReference type="EMBL" id="MCI2242952.1"/>
    </source>
</evidence>
<dbReference type="InterPro" id="IPR036614">
    <property type="entry name" value="RusA-like_sf"/>
</dbReference>
<protein>
    <submittedName>
        <fullName evidence="1">RusA family crossover junction endodeoxyribonuclease</fullName>
    </submittedName>
</protein>
<dbReference type="InterPro" id="IPR008822">
    <property type="entry name" value="Endonuclease_RusA-like"/>
</dbReference>
<comment type="caution">
    <text evidence="1">The sequence shown here is derived from an EMBL/GenBank/DDBJ whole genome shotgun (WGS) entry which is preliminary data.</text>
</comment>
<proteinExistence type="predicted"/>
<accession>A0ABS9WJ95</accession>
<name>A0ABS9WJ95_9ACTN</name>
<sequence length="167" mass="18810">MNPYLAQARKPILAYLGLEEIETVCTRIKCDCADLPEVVAWMRPRVDTRGGRPRIHNARKHQKAMDCIADRYKAARGLIRSGFDGPVVMTVVSHRHVPVSWPKRRRGEQDTMKPDASNIVKLVEDALNGIAYKDDSQIVTSIPLKAPRVGDFDWLEIEVTYCEVPGA</sequence>
<dbReference type="RefSeq" id="WP_181965276.1">
    <property type="nucleotide sequence ID" value="NZ_JAJMLW010000004.1"/>
</dbReference>